<name>A0A7Y9GMY5_9MICO</name>
<dbReference type="RefSeq" id="WP_179488848.1">
    <property type="nucleotide sequence ID" value="NZ_JACCBV010000001.1"/>
</dbReference>
<evidence type="ECO:0000256" key="1">
    <source>
        <dbReference type="SAM" id="Phobius"/>
    </source>
</evidence>
<reference evidence="3 4" key="1">
    <citation type="submission" date="2020-07" db="EMBL/GenBank/DDBJ databases">
        <title>Sequencing the genomes of 1000 actinobacteria strains.</title>
        <authorList>
            <person name="Klenk H.-P."/>
        </authorList>
    </citation>
    <scope>NUCLEOTIDE SEQUENCE [LARGE SCALE GENOMIC DNA]</scope>
    <source>
        <strain evidence="3 4">DSM 24662</strain>
    </source>
</reference>
<feature type="transmembrane region" description="Helical" evidence="1">
    <location>
        <begin position="21"/>
        <end position="41"/>
    </location>
</feature>
<dbReference type="InterPro" id="IPR059026">
    <property type="entry name" value="LpqB_N"/>
</dbReference>
<keyword evidence="1" id="KW-0472">Membrane</keyword>
<organism evidence="3 4">
    <name type="scientific">Microbacterium immunditiarum</name>
    <dbReference type="NCBI Taxonomy" id="337480"/>
    <lineage>
        <taxon>Bacteria</taxon>
        <taxon>Bacillati</taxon>
        <taxon>Actinomycetota</taxon>
        <taxon>Actinomycetes</taxon>
        <taxon>Micrococcales</taxon>
        <taxon>Microbacteriaceae</taxon>
        <taxon>Microbacterium</taxon>
    </lineage>
</organism>
<keyword evidence="1" id="KW-0812">Transmembrane</keyword>
<dbReference type="EMBL" id="JACCBV010000001">
    <property type="protein sequence ID" value="NYE19473.1"/>
    <property type="molecule type" value="Genomic_DNA"/>
</dbReference>
<sequence>MTDAPGDAPKNKSKKKSRWTLIALLAAGVWLIAIVLIAVFARGGPVEYADDTPEGVVQRYSQAVIDGDTRTALDYLVPELADDCERQQPGTDDLRVTLVETTERDDTARVEVIVATVFESGPFGTNEYRSEEIFDLVREGGQWYVDVAPWQLTICFDDGIR</sequence>
<evidence type="ECO:0000313" key="4">
    <source>
        <dbReference type="Proteomes" id="UP000576969"/>
    </source>
</evidence>
<dbReference type="Pfam" id="PF25976">
    <property type="entry name" value="LpqB_N"/>
    <property type="match status" value="1"/>
</dbReference>
<evidence type="ECO:0000313" key="3">
    <source>
        <dbReference type="EMBL" id="NYE19473.1"/>
    </source>
</evidence>
<keyword evidence="1" id="KW-1133">Transmembrane helix</keyword>
<feature type="domain" description="Lipoprotein LpqB N-terminal" evidence="2">
    <location>
        <begin position="49"/>
        <end position="154"/>
    </location>
</feature>
<gene>
    <name evidence="3" type="ORF">BJ991_001501</name>
</gene>
<accession>A0A7Y9GMY5</accession>
<proteinExistence type="predicted"/>
<comment type="caution">
    <text evidence="3">The sequence shown here is derived from an EMBL/GenBank/DDBJ whole genome shotgun (WGS) entry which is preliminary data.</text>
</comment>
<dbReference type="Proteomes" id="UP000576969">
    <property type="component" value="Unassembled WGS sequence"/>
</dbReference>
<dbReference type="AlphaFoldDB" id="A0A7Y9GMY5"/>
<evidence type="ECO:0000259" key="2">
    <source>
        <dbReference type="Pfam" id="PF25976"/>
    </source>
</evidence>
<keyword evidence="4" id="KW-1185">Reference proteome</keyword>
<protein>
    <recommendedName>
        <fullName evidence="2">Lipoprotein LpqB N-terminal domain-containing protein</fullName>
    </recommendedName>
</protein>